<dbReference type="PROSITE" id="PS50943">
    <property type="entry name" value="HTH_CROC1"/>
    <property type="match status" value="1"/>
</dbReference>
<protein>
    <submittedName>
        <fullName evidence="3">Helix-turn-helix domain-containing protein</fullName>
    </submittedName>
</protein>
<evidence type="ECO:0000313" key="4">
    <source>
        <dbReference type="Proteomes" id="UP000477722"/>
    </source>
</evidence>
<dbReference type="Gene3D" id="2.160.20.80">
    <property type="entry name" value="E3 ubiquitin-protein ligase SopA"/>
    <property type="match status" value="1"/>
</dbReference>
<evidence type="ECO:0000256" key="1">
    <source>
        <dbReference type="SAM" id="MobiDB-lite"/>
    </source>
</evidence>
<dbReference type="GO" id="GO:0003677">
    <property type="term" value="F:DNA binding"/>
    <property type="evidence" value="ECO:0007669"/>
    <property type="project" value="InterPro"/>
</dbReference>
<dbReference type="EMBL" id="JAAKZZ010000740">
    <property type="protein sequence ID" value="NGO73447.1"/>
    <property type="molecule type" value="Genomic_DNA"/>
</dbReference>
<dbReference type="Gene3D" id="1.10.260.40">
    <property type="entry name" value="lambda repressor-like DNA-binding domains"/>
    <property type="match status" value="1"/>
</dbReference>
<gene>
    <name evidence="3" type="ORF">G5C65_34980</name>
</gene>
<comment type="caution">
    <text evidence="3">The sequence shown here is derived from an EMBL/GenBank/DDBJ whole genome shotgun (WGS) entry which is preliminary data.</text>
</comment>
<evidence type="ECO:0000259" key="2">
    <source>
        <dbReference type="PROSITE" id="PS50943"/>
    </source>
</evidence>
<organism evidence="3 4">
    <name type="scientific">Streptomyces boncukensis</name>
    <dbReference type="NCBI Taxonomy" id="2711219"/>
    <lineage>
        <taxon>Bacteria</taxon>
        <taxon>Bacillati</taxon>
        <taxon>Actinomycetota</taxon>
        <taxon>Actinomycetes</taxon>
        <taxon>Kitasatosporales</taxon>
        <taxon>Streptomycetaceae</taxon>
        <taxon>Streptomyces</taxon>
    </lineage>
</organism>
<sequence length="437" mass="49463">MNKVAADWQEAVRRFGGLLGQLRVEAGLTVRELAAAIGVAPATVSKTENGRHARPQDFYVVRQWVRTCAQHVDGHDGTSSIPVALVWWREQHSQLENLYEELNLRSSRSEPAGRTAPTAGHSQEHESQPIPFEVLHQKAVDHLANRSPHVRMAALRTLGELGDTYHEKRQLIVNELCDYLRIPPDKDDASEGQVRRTAQMVLASRLRPGRGDGATAANPVFWPDMDVDLKKAFFCDVYFNDCEFRRADFDEAQFEGEAYFDRARFVGEARFVGAVFLGYQVSFQNARFEGVSWFRWVAFHGYADFQGSYFGYNAEFSRSQFSENAHFDHMVVQNHAWFTHAVFHGSVTFQHAQVEGATFWLNSFRAGADFRWARFASPPRIGECEAAVQAVRYWPDGWVELTAEDACGFVDSWPAGWAAVVEEAHAAEIRSQWGSRP</sequence>
<feature type="region of interest" description="Disordered" evidence="1">
    <location>
        <begin position="105"/>
        <end position="127"/>
    </location>
</feature>
<feature type="domain" description="HTH cro/C1-type" evidence="2">
    <location>
        <begin position="21"/>
        <end position="55"/>
    </location>
</feature>
<dbReference type="RefSeq" id="WP_165303089.1">
    <property type="nucleotide sequence ID" value="NZ_JAAKZZ010000740.1"/>
</dbReference>
<dbReference type="InterPro" id="IPR010982">
    <property type="entry name" value="Lambda_DNA-bd_dom_sf"/>
</dbReference>
<dbReference type="InterPro" id="IPR001646">
    <property type="entry name" value="5peptide_repeat"/>
</dbReference>
<dbReference type="CDD" id="cd00093">
    <property type="entry name" value="HTH_XRE"/>
    <property type="match status" value="1"/>
</dbReference>
<evidence type="ECO:0000313" key="3">
    <source>
        <dbReference type="EMBL" id="NGO73447.1"/>
    </source>
</evidence>
<dbReference type="Pfam" id="PF13560">
    <property type="entry name" value="HTH_31"/>
    <property type="match status" value="1"/>
</dbReference>
<dbReference type="SUPFAM" id="SSF141571">
    <property type="entry name" value="Pentapeptide repeat-like"/>
    <property type="match status" value="1"/>
</dbReference>
<keyword evidence="4" id="KW-1185">Reference proteome</keyword>
<accession>A0A6G4X9D0</accession>
<reference evidence="3 4" key="1">
    <citation type="submission" date="2020-02" db="EMBL/GenBank/DDBJ databases">
        <title>Whole-genome analyses of novel actinobacteria.</title>
        <authorList>
            <person name="Sahin N."/>
            <person name="Tatar D."/>
        </authorList>
    </citation>
    <scope>NUCLEOTIDE SEQUENCE [LARGE SCALE GENOMIC DNA]</scope>
    <source>
        <strain evidence="3 4">SB3404</strain>
    </source>
</reference>
<dbReference type="SUPFAM" id="SSF47413">
    <property type="entry name" value="lambda repressor-like DNA-binding domains"/>
    <property type="match status" value="1"/>
</dbReference>
<name>A0A6G4X9D0_9ACTN</name>
<dbReference type="InterPro" id="IPR001387">
    <property type="entry name" value="Cro/C1-type_HTH"/>
</dbReference>
<dbReference type="Pfam" id="PF13576">
    <property type="entry name" value="Pentapeptide_3"/>
    <property type="match status" value="1"/>
</dbReference>
<dbReference type="AlphaFoldDB" id="A0A6G4X9D0"/>
<dbReference type="Proteomes" id="UP000477722">
    <property type="component" value="Unassembled WGS sequence"/>
</dbReference>
<proteinExistence type="predicted"/>